<sequence length="158" mass="18356">MIKIPFSDWRKELLKNSKLVQDDDDTTPTEEAERRFNRYIQLVDMVNGKEAQEVFQALVDSIRVPEDYGAFEAVHRALWKFSPDDFADYFVAALPKLIRRMAKHDQVVRFLIPLTGHARRKYLPAFHAALDRASPGDRRTILNFVKRNSEELGDVLPL</sequence>
<reference evidence="1 2" key="1">
    <citation type="submission" date="2019-02" db="EMBL/GenBank/DDBJ databases">
        <title>Deep-cultivation of Planctomycetes and their phenomic and genomic characterization uncovers novel biology.</title>
        <authorList>
            <person name="Wiegand S."/>
            <person name="Jogler M."/>
            <person name="Boedeker C."/>
            <person name="Pinto D."/>
            <person name="Vollmers J."/>
            <person name="Rivas-Marin E."/>
            <person name="Kohn T."/>
            <person name="Peeters S.H."/>
            <person name="Heuer A."/>
            <person name="Rast P."/>
            <person name="Oberbeckmann S."/>
            <person name="Bunk B."/>
            <person name="Jeske O."/>
            <person name="Meyerdierks A."/>
            <person name="Storesund J.E."/>
            <person name="Kallscheuer N."/>
            <person name="Luecker S."/>
            <person name="Lage O.M."/>
            <person name="Pohl T."/>
            <person name="Merkel B.J."/>
            <person name="Hornburger P."/>
            <person name="Mueller R.-W."/>
            <person name="Bruemmer F."/>
            <person name="Labrenz M."/>
            <person name="Spormann A.M."/>
            <person name="Op den Camp H."/>
            <person name="Overmann J."/>
            <person name="Amann R."/>
            <person name="Jetten M.S.M."/>
            <person name="Mascher T."/>
            <person name="Medema M.H."/>
            <person name="Devos D.P."/>
            <person name="Kaster A.-K."/>
            <person name="Ovreas L."/>
            <person name="Rohde M."/>
            <person name="Galperin M.Y."/>
            <person name="Jogler C."/>
        </authorList>
    </citation>
    <scope>NUCLEOTIDE SEQUENCE [LARGE SCALE GENOMIC DNA]</scope>
    <source>
        <strain evidence="1 2">Q31a</strain>
    </source>
</reference>
<proteinExistence type="predicted"/>
<dbReference type="RefSeq" id="WP_145077107.1">
    <property type="nucleotide sequence ID" value="NZ_CP036298.1"/>
</dbReference>
<dbReference type="KEGG" id="ahel:Q31a_21800"/>
<evidence type="ECO:0008006" key="3">
    <source>
        <dbReference type="Google" id="ProtNLM"/>
    </source>
</evidence>
<gene>
    <name evidence="1" type="ORF">Q31a_21800</name>
</gene>
<keyword evidence="2" id="KW-1185">Reference proteome</keyword>
<evidence type="ECO:0000313" key="1">
    <source>
        <dbReference type="EMBL" id="QDV23871.1"/>
    </source>
</evidence>
<dbReference type="Proteomes" id="UP000318017">
    <property type="component" value="Chromosome"/>
</dbReference>
<organism evidence="1 2">
    <name type="scientific">Aureliella helgolandensis</name>
    <dbReference type="NCBI Taxonomy" id="2527968"/>
    <lineage>
        <taxon>Bacteria</taxon>
        <taxon>Pseudomonadati</taxon>
        <taxon>Planctomycetota</taxon>
        <taxon>Planctomycetia</taxon>
        <taxon>Pirellulales</taxon>
        <taxon>Pirellulaceae</taxon>
        <taxon>Aureliella</taxon>
    </lineage>
</organism>
<protein>
    <recommendedName>
        <fullName evidence="3">HEAT repeat domain-containing protein</fullName>
    </recommendedName>
</protein>
<dbReference type="EMBL" id="CP036298">
    <property type="protein sequence ID" value="QDV23871.1"/>
    <property type="molecule type" value="Genomic_DNA"/>
</dbReference>
<dbReference type="AlphaFoldDB" id="A0A518G5J6"/>
<evidence type="ECO:0000313" key="2">
    <source>
        <dbReference type="Proteomes" id="UP000318017"/>
    </source>
</evidence>
<dbReference type="OrthoDB" id="1427407at2"/>
<name>A0A518G5J6_9BACT</name>
<accession>A0A518G5J6</accession>